<protein>
    <submittedName>
        <fullName evidence="2">Uncharacterized protein</fullName>
    </submittedName>
</protein>
<evidence type="ECO:0000256" key="1">
    <source>
        <dbReference type="SAM" id="Phobius"/>
    </source>
</evidence>
<accession>A0A5Q4ZHN5</accession>
<name>A0A5Q4ZHN5_9BURK</name>
<keyword evidence="2" id="KW-0614">Plasmid</keyword>
<proteinExistence type="predicted"/>
<organism evidence="2 3">
    <name type="scientific">Paraburkholderia dioscoreae</name>
    <dbReference type="NCBI Taxonomy" id="2604047"/>
    <lineage>
        <taxon>Bacteria</taxon>
        <taxon>Pseudomonadati</taxon>
        <taxon>Pseudomonadota</taxon>
        <taxon>Betaproteobacteria</taxon>
        <taxon>Burkholderiales</taxon>
        <taxon>Burkholderiaceae</taxon>
        <taxon>Paraburkholderia</taxon>
    </lineage>
</organism>
<keyword evidence="1" id="KW-0472">Membrane</keyword>
<dbReference type="RefSeq" id="WP_165189820.1">
    <property type="nucleotide sequence ID" value="NZ_LR699555.1"/>
</dbReference>
<reference evidence="2 3" key="1">
    <citation type="submission" date="2019-08" db="EMBL/GenBank/DDBJ databases">
        <authorList>
            <person name="Herpell B J."/>
        </authorList>
    </citation>
    <scope>NUCLEOTIDE SEQUENCE [LARGE SCALE GENOMIC DNA]</scope>
    <source>
        <strain evidence="3">Msb3</strain>
        <plasmid evidence="2 3">pI</plasmid>
    </source>
</reference>
<evidence type="ECO:0000313" key="3">
    <source>
        <dbReference type="Proteomes" id="UP000325811"/>
    </source>
</evidence>
<keyword evidence="3" id="KW-1185">Reference proteome</keyword>
<feature type="transmembrane region" description="Helical" evidence="1">
    <location>
        <begin position="62"/>
        <end position="81"/>
    </location>
</feature>
<gene>
    <name evidence="2" type="ORF">PDMSB3_0051</name>
</gene>
<dbReference type="Proteomes" id="UP000325811">
    <property type="component" value="Plasmid pI"/>
</dbReference>
<keyword evidence="1" id="KW-1133">Transmembrane helix</keyword>
<sequence length="360" mass="38177">MALAMTATGTSACISVIAAWERGGQLAERLVWVGIGMVLLLSAHLLPALARSAPVAQRIPVLVLWLGAMLATGYGHATFFISAQQHAGEIRAAVVDTPMSPVMAITDSGRDLTSIAAERAQITVDLATAKMQKCTGRCTALLLRRNTLSTRLEALNVAFDESRRREQSADRLAAARDRQDMLRAEAMRDPVTVRVAQLLGTSTGNVDLAVGFAFGAMLEFVACLGWLLALQENRDGDRRVLVKSNAAVAPGNSQVGESRAQRIVSADAGLPGHTGVTTSHATVATGNGDPLPALPRDQKVTMLVPKTVSADLARLAAEVAAGRSRGTVAEIRKFFRCSQAKAMTLRRQLAEATLEQPHAA</sequence>
<dbReference type="KEGG" id="pdio:PDMSB3_0051.2"/>
<dbReference type="EMBL" id="LR699555">
    <property type="protein sequence ID" value="VVD30887.1"/>
    <property type="molecule type" value="Genomic_DNA"/>
</dbReference>
<geneLocation type="plasmid" evidence="2 3">
    <name>pI</name>
</geneLocation>
<keyword evidence="1" id="KW-0812">Transmembrane</keyword>
<feature type="transmembrane region" description="Helical" evidence="1">
    <location>
        <begin position="29"/>
        <end position="50"/>
    </location>
</feature>
<evidence type="ECO:0000313" key="2">
    <source>
        <dbReference type="EMBL" id="VVD30887.1"/>
    </source>
</evidence>
<dbReference type="AlphaFoldDB" id="A0A5Q4ZHN5"/>
<feature type="transmembrane region" description="Helical" evidence="1">
    <location>
        <begin position="208"/>
        <end position="229"/>
    </location>
</feature>